<dbReference type="PANTHER" id="PTHR47219:SF9">
    <property type="entry name" value="GTPASE ACTIVATING PROTEIN AND CENTROSOME-ASSOCIATED, ISOFORM B"/>
    <property type="match status" value="1"/>
</dbReference>
<evidence type="ECO:0000256" key="1">
    <source>
        <dbReference type="SAM" id="MobiDB-lite"/>
    </source>
</evidence>
<feature type="region of interest" description="Disordered" evidence="1">
    <location>
        <begin position="299"/>
        <end position="326"/>
    </location>
</feature>
<feature type="domain" description="Rab-GAP TBC" evidence="2">
    <location>
        <begin position="29"/>
        <end position="204"/>
    </location>
</feature>
<reference evidence="3" key="1">
    <citation type="submission" date="2014-11" db="EMBL/GenBank/DDBJ databases">
        <authorList>
            <person name="Otto D Thomas"/>
            <person name="Naeem Raeece"/>
        </authorList>
    </citation>
    <scope>NUCLEOTIDE SEQUENCE</scope>
</reference>
<dbReference type="InterPro" id="IPR000195">
    <property type="entry name" value="Rab-GAP-TBC_dom"/>
</dbReference>
<dbReference type="VEuPathDB" id="CryptoDB:Cvel_16136"/>
<gene>
    <name evidence="3" type="ORF">Cvel_16136</name>
</gene>
<dbReference type="SMART" id="SM00164">
    <property type="entry name" value="TBC"/>
    <property type="match status" value="1"/>
</dbReference>
<organism evidence="3">
    <name type="scientific">Chromera velia CCMP2878</name>
    <dbReference type="NCBI Taxonomy" id="1169474"/>
    <lineage>
        <taxon>Eukaryota</taxon>
        <taxon>Sar</taxon>
        <taxon>Alveolata</taxon>
        <taxon>Colpodellida</taxon>
        <taxon>Chromeraceae</taxon>
        <taxon>Chromera</taxon>
    </lineage>
</organism>
<dbReference type="AlphaFoldDB" id="A0A0G4FBC7"/>
<dbReference type="GO" id="GO:0031267">
    <property type="term" value="F:small GTPase binding"/>
    <property type="evidence" value="ECO:0007669"/>
    <property type="project" value="TreeGrafter"/>
</dbReference>
<dbReference type="PANTHER" id="PTHR47219">
    <property type="entry name" value="RAB GTPASE-ACTIVATING PROTEIN 1-LIKE"/>
    <property type="match status" value="1"/>
</dbReference>
<dbReference type="Gene3D" id="1.10.472.80">
    <property type="entry name" value="Ypt/Rab-GAP domain of gyp1p, domain 3"/>
    <property type="match status" value="1"/>
</dbReference>
<sequence length="326" mass="37502">MILDDSFWEEEAEAPLMNRNAGCLTKESASKLTERASMWADLIKKPKEVPVSFSFKENCGDEAAERIFKEDAIRTFKSEKRRSEMRAVLRALWGEIGDYHQGQGYVVSFLLLFLPKEEVAEICMNLYRQDRYMPRYWHAAPADFVRDARVFRKLMKKLHPEVETHVSSKVVPEAYASKWFVGLCVHVLPFAFLLDFLELFFQEGYPALFRFALALVEVLKCDILSASDVSKVLQALRLDAAVYPDPPSTKASSKKEEEGRGVEFPFRDIVERARSNEGVLKDVDLGSLRAEAVEEMAEEARKREERMKAMEDDDDDEIVFSDEEEN</sequence>
<dbReference type="GO" id="GO:0005096">
    <property type="term" value="F:GTPase activator activity"/>
    <property type="evidence" value="ECO:0007669"/>
    <property type="project" value="TreeGrafter"/>
</dbReference>
<feature type="compositionally biased region" description="Basic and acidic residues" evidence="1">
    <location>
        <begin position="299"/>
        <end position="310"/>
    </location>
</feature>
<accession>A0A0G4FBC7</accession>
<dbReference type="SUPFAM" id="SSF47923">
    <property type="entry name" value="Ypt/Rab-GAP domain of gyp1p"/>
    <property type="match status" value="2"/>
</dbReference>
<name>A0A0G4FBC7_9ALVE</name>
<dbReference type="PROSITE" id="PS50086">
    <property type="entry name" value="TBC_RABGAP"/>
    <property type="match status" value="1"/>
</dbReference>
<dbReference type="PhylomeDB" id="A0A0G4FBC7"/>
<evidence type="ECO:0000259" key="2">
    <source>
        <dbReference type="PROSITE" id="PS50086"/>
    </source>
</evidence>
<dbReference type="Pfam" id="PF00566">
    <property type="entry name" value="RabGAP-TBC"/>
    <property type="match status" value="1"/>
</dbReference>
<feature type="compositionally biased region" description="Acidic residues" evidence="1">
    <location>
        <begin position="311"/>
        <end position="326"/>
    </location>
</feature>
<dbReference type="EMBL" id="CDMZ01000252">
    <property type="protein sequence ID" value="CEM10200.1"/>
    <property type="molecule type" value="Genomic_DNA"/>
</dbReference>
<dbReference type="InterPro" id="IPR035969">
    <property type="entry name" value="Rab-GAP_TBC_sf"/>
</dbReference>
<protein>
    <recommendedName>
        <fullName evidence="2">Rab-GAP TBC domain-containing protein</fullName>
    </recommendedName>
</protein>
<dbReference type="InterPro" id="IPR050302">
    <property type="entry name" value="Rab_GAP_TBC_domain"/>
</dbReference>
<proteinExistence type="predicted"/>
<evidence type="ECO:0000313" key="3">
    <source>
        <dbReference type="EMBL" id="CEM10200.1"/>
    </source>
</evidence>